<keyword evidence="3" id="KW-1185">Reference proteome</keyword>
<evidence type="ECO:0000313" key="2">
    <source>
        <dbReference type="EMBL" id="KAK4422923.1"/>
    </source>
</evidence>
<dbReference type="Proteomes" id="UP001293254">
    <property type="component" value="Unassembled WGS sequence"/>
</dbReference>
<reference evidence="2" key="2">
    <citation type="journal article" date="2024" name="Plant">
        <title>Genomic evolution and insights into agronomic trait innovations of Sesamum species.</title>
        <authorList>
            <person name="Miao H."/>
            <person name="Wang L."/>
            <person name="Qu L."/>
            <person name="Liu H."/>
            <person name="Sun Y."/>
            <person name="Le M."/>
            <person name="Wang Q."/>
            <person name="Wei S."/>
            <person name="Zheng Y."/>
            <person name="Lin W."/>
            <person name="Duan Y."/>
            <person name="Cao H."/>
            <person name="Xiong S."/>
            <person name="Wang X."/>
            <person name="Wei L."/>
            <person name="Li C."/>
            <person name="Ma Q."/>
            <person name="Ju M."/>
            <person name="Zhao R."/>
            <person name="Li G."/>
            <person name="Mu C."/>
            <person name="Tian Q."/>
            <person name="Mei H."/>
            <person name="Zhang T."/>
            <person name="Gao T."/>
            <person name="Zhang H."/>
        </authorList>
    </citation>
    <scope>NUCLEOTIDE SEQUENCE</scope>
    <source>
        <strain evidence="2">3651</strain>
    </source>
</reference>
<evidence type="ECO:0000256" key="1">
    <source>
        <dbReference type="SAM" id="MobiDB-lite"/>
    </source>
</evidence>
<proteinExistence type="predicted"/>
<feature type="compositionally biased region" description="Basic and acidic residues" evidence="1">
    <location>
        <begin position="7"/>
        <end position="18"/>
    </location>
</feature>
<evidence type="ECO:0000313" key="3">
    <source>
        <dbReference type="Proteomes" id="UP001293254"/>
    </source>
</evidence>
<dbReference type="AlphaFoldDB" id="A0AAE1Y4G1"/>
<dbReference type="PANTHER" id="PTHR34285:SF6">
    <property type="entry name" value="TRANSMEMBRANE PROTEIN"/>
    <property type="match status" value="1"/>
</dbReference>
<gene>
    <name evidence="2" type="ORF">Salat_1874900</name>
</gene>
<protein>
    <submittedName>
        <fullName evidence="2">Uncharacterized protein</fullName>
    </submittedName>
</protein>
<dbReference type="PANTHER" id="PTHR34285">
    <property type="entry name" value="OS08G0510800 PROTEIN"/>
    <property type="match status" value="1"/>
</dbReference>
<accession>A0AAE1Y4G1</accession>
<organism evidence="2 3">
    <name type="scientific">Sesamum alatum</name>
    <dbReference type="NCBI Taxonomy" id="300844"/>
    <lineage>
        <taxon>Eukaryota</taxon>
        <taxon>Viridiplantae</taxon>
        <taxon>Streptophyta</taxon>
        <taxon>Embryophyta</taxon>
        <taxon>Tracheophyta</taxon>
        <taxon>Spermatophyta</taxon>
        <taxon>Magnoliopsida</taxon>
        <taxon>eudicotyledons</taxon>
        <taxon>Gunneridae</taxon>
        <taxon>Pentapetalae</taxon>
        <taxon>asterids</taxon>
        <taxon>lamiids</taxon>
        <taxon>Lamiales</taxon>
        <taxon>Pedaliaceae</taxon>
        <taxon>Sesamum</taxon>
    </lineage>
</organism>
<dbReference type="EMBL" id="JACGWO010000007">
    <property type="protein sequence ID" value="KAK4422923.1"/>
    <property type="molecule type" value="Genomic_DNA"/>
</dbReference>
<sequence length="371" mass="40427">MKISVKLQDHHKSPDQNHHPPPPLLLRAKIPITIFNLPFLSHFSTTTTHPSDLSLSLSTNLPSGPSLKLSYASSSTAAADAAAPPLSLTLKSGTGLFGSPKNSPLVISAHFSFNPSNPNHPNPTFSLFFKPQLGSFSLRKSTFSHAGSDGSSERTDGLAGTDSNSFGFVPLESPASVKDLSVERNDKDPIFKGIQLAARTEMLVGKKVALNFRWFTKFSDDQMPVLRINKIGIQRVDDVLKDDEESKKKSDAKAGELEMLKGMCFWMKRELDVLTRVNREMKCELEEMRGGHLGRNGGGDFRDGVAKRAMPMPSIKSSSGGFEQWRNKRNGGVGQENGNVNGEKEEKKNSSLAIDVENELQRAIKAAAAAP</sequence>
<name>A0AAE1Y4G1_9LAMI</name>
<feature type="region of interest" description="Disordered" evidence="1">
    <location>
        <begin position="313"/>
        <end position="355"/>
    </location>
</feature>
<feature type="region of interest" description="Disordered" evidence="1">
    <location>
        <begin position="1"/>
        <end position="23"/>
    </location>
</feature>
<comment type="caution">
    <text evidence="2">The sequence shown here is derived from an EMBL/GenBank/DDBJ whole genome shotgun (WGS) entry which is preliminary data.</text>
</comment>
<reference evidence="2" key="1">
    <citation type="submission" date="2020-06" db="EMBL/GenBank/DDBJ databases">
        <authorList>
            <person name="Li T."/>
            <person name="Hu X."/>
            <person name="Zhang T."/>
            <person name="Song X."/>
            <person name="Zhang H."/>
            <person name="Dai N."/>
            <person name="Sheng W."/>
            <person name="Hou X."/>
            <person name="Wei L."/>
        </authorList>
    </citation>
    <scope>NUCLEOTIDE SEQUENCE</scope>
    <source>
        <strain evidence="2">3651</strain>
        <tissue evidence="2">Leaf</tissue>
    </source>
</reference>